<accession>A0AAW3MYI5</accession>
<dbReference type="EMBL" id="LPBJ01000047">
    <property type="protein sequence ID" value="KVP97872.1"/>
    <property type="molecule type" value="Genomic_DNA"/>
</dbReference>
<evidence type="ECO:0000313" key="2">
    <source>
        <dbReference type="Proteomes" id="UP000056453"/>
    </source>
</evidence>
<dbReference type="AlphaFoldDB" id="A0AAW3MYI5"/>
<evidence type="ECO:0000313" key="1">
    <source>
        <dbReference type="EMBL" id="KVP97872.1"/>
    </source>
</evidence>
<comment type="caution">
    <text evidence="1">The sequence shown here is derived from an EMBL/GenBank/DDBJ whole genome shotgun (WGS) entry which is preliminary data.</text>
</comment>
<gene>
    <name evidence="1" type="ORF">WJ96_04700</name>
</gene>
<protein>
    <submittedName>
        <fullName evidence="1">Uncharacterized protein</fullName>
    </submittedName>
</protein>
<reference evidence="1 2" key="1">
    <citation type="submission" date="2015-11" db="EMBL/GenBank/DDBJ databases">
        <title>Expanding the genomic diversity of Burkholderia species for the development of highly accurate diagnostics.</title>
        <authorList>
            <person name="Sahl J."/>
            <person name="Keim P."/>
            <person name="Wagner D."/>
        </authorList>
    </citation>
    <scope>NUCLEOTIDE SEQUENCE [LARGE SCALE GENOMIC DNA]</scope>
    <source>
        <strain evidence="1 2">MSMB1808WGS</strain>
    </source>
</reference>
<organism evidence="1 2">
    <name type="scientific">Burkholderia ubonensis</name>
    <dbReference type="NCBI Taxonomy" id="101571"/>
    <lineage>
        <taxon>Bacteria</taxon>
        <taxon>Pseudomonadati</taxon>
        <taxon>Pseudomonadota</taxon>
        <taxon>Betaproteobacteria</taxon>
        <taxon>Burkholderiales</taxon>
        <taxon>Burkholderiaceae</taxon>
        <taxon>Burkholderia</taxon>
        <taxon>Burkholderia cepacia complex</taxon>
    </lineage>
</organism>
<dbReference type="Proteomes" id="UP000056453">
    <property type="component" value="Unassembled WGS sequence"/>
</dbReference>
<proteinExistence type="predicted"/>
<keyword evidence="2" id="KW-1185">Reference proteome</keyword>
<sequence length="200" mass="21793">MYRQPTDLYEEGNHAFTEDKLMTTKILGLQAQAGAIQPATPLTISLPANREVSLGWKDGDNHDVSYMTAESLASVTREEAPSGEEQVYVLIQEGGTSFELYIHAHGSREEAEDDRVSCEDNGAYRTSDIIDVPSSLADQPGFYELAEQLVCSAATIRSPFTKGCEAEVKVPESFANHPRFNAFAEQLVGAISTLGFPGDE</sequence>
<name>A0AAW3MYI5_9BURK</name>